<protein>
    <submittedName>
        <fullName evidence="2">Uncharacterized protein</fullName>
    </submittedName>
</protein>
<evidence type="ECO:0000313" key="3">
    <source>
        <dbReference type="Proteomes" id="UP000324222"/>
    </source>
</evidence>
<dbReference type="AlphaFoldDB" id="A0A5B7JS87"/>
<feature type="region of interest" description="Disordered" evidence="1">
    <location>
        <begin position="1"/>
        <end position="23"/>
    </location>
</feature>
<gene>
    <name evidence="2" type="ORF">E2C01_092507</name>
</gene>
<name>A0A5B7JS87_PORTR</name>
<dbReference type="Proteomes" id="UP000324222">
    <property type="component" value="Unassembled WGS sequence"/>
</dbReference>
<sequence length="59" mass="6499">MDKDSCSGKISTPRGIHRGRHVHKSGFWPRPVMQQSCKAQCDLWPGAGLACVPRHAPDC</sequence>
<organism evidence="2 3">
    <name type="scientific">Portunus trituberculatus</name>
    <name type="common">Swimming crab</name>
    <name type="synonym">Neptunus trituberculatus</name>
    <dbReference type="NCBI Taxonomy" id="210409"/>
    <lineage>
        <taxon>Eukaryota</taxon>
        <taxon>Metazoa</taxon>
        <taxon>Ecdysozoa</taxon>
        <taxon>Arthropoda</taxon>
        <taxon>Crustacea</taxon>
        <taxon>Multicrustacea</taxon>
        <taxon>Malacostraca</taxon>
        <taxon>Eumalacostraca</taxon>
        <taxon>Eucarida</taxon>
        <taxon>Decapoda</taxon>
        <taxon>Pleocyemata</taxon>
        <taxon>Brachyura</taxon>
        <taxon>Eubrachyura</taxon>
        <taxon>Portunoidea</taxon>
        <taxon>Portunidae</taxon>
        <taxon>Portuninae</taxon>
        <taxon>Portunus</taxon>
    </lineage>
</organism>
<evidence type="ECO:0000313" key="2">
    <source>
        <dbReference type="EMBL" id="MPC97206.1"/>
    </source>
</evidence>
<evidence type="ECO:0000256" key="1">
    <source>
        <dbReference type="SAM" id="MobiDB-lite"/>
    </source>
</evidence>
<proteinExistence type="predicted"/>
<accession>A0A5B7JS87</accession>
<dbReference type="EMBL" id="VSRR010108983">
    <property type="protein sequence ID" value="MPC97206.1"/>
    <property type="molecule type" value="Genomic_DNA"/>
</dbReference>
<keyword evidence="3" id="KW-1185">Reference proteome</keyword>
<reference evidence="2 3" key="1">
    <citation type="submission" date="2019-05" db="EMBL/GenBank/DDBJ databases">
        <title>Another draft genome of Portunus trituberculatus and its Hox gene families provides insights of decapod evolution.</title>
        <authorList>
            <person name="Jeong J.-H."/>
            <person name="Song I."/>
            <person name="Kim S."/>
            <person name="Choi T."/>
            <person name="Kim D."/>
            <person name="Ryu S."/>
            <person name="Kim W."/>
        </authorList>
    </citation>
    <scope>NUCLEOTIDE SEQUENCE [LARGE SCALE GENOMIC DNA]</scope>
    <source>
        <tissue evidence="2">Muscle</tissue>
    </source>
</reference>
<comment type="caution">
    <text evidence="2">The sequence shown here is derived from an EMBL/GenBank/DDBJ whole genome shotgun (WGS) entry which is preliminary data.</text>
</comment>